<sequence>MSAELLAERVDQTLVLTLSNPGARNALHPDMYAAGVEALATAERDPSVRAVVLTGADNFFCAGGNLNRLLENRQKDPSVQAASIDALAEWIEALRACPKPIIAAVEGAAAGAGFSLALACDLLVAAENAKFVMAYVKVGLTPDGGGSWFLSQALPRPLATEILLEGKPVAATRLAAAGLVNRVVAPGQARAEALNWATDLAQLSPNAVGRIKTLIESGASETLTSQLGAERDSFVASLHHADGLEGISAFLEKRPAKYA</sequence>
<dbReference type="NCBIfam" id="NF005700">
    <property type="entry name" value="PRK07511.1"/>
    <property type="match status" value="1"/>
</dbReference>
<dbReference type="GO" id="GO:0006635">
    <property type="term" value="P:fatty acid beta-oxidation"/>
    <property type="evidence" value="ECO:0007669"/>
    <property type="project" value="TreeGrafter"/>
</dbReference>
<evidence type="ECO:0000256" key="2">
    <source>
        <dbReference type="ARBA" id="ARBA00023239"/>
    </source>
</evidence>
<evidence type="ECO:0000256" key="3">
    <source>
        <dbReference type="RuleBase" id="RU003707"/>
    </source>
</evidence>
<evidence type="ECO:0000313" key="5">
    <source>
        <dbReference type="EMBL" id="VVG70499.1"/>
    </source>
</evidence>
<evidence type="ECO:0000313" key="4">
    <source>
        <dbReference type="EMBL" id="RSK87089.1"/>
    </source>
</evidence>
<dbReference type="GO" id="GO:0004300">
    <property type="term" value="F:enoyl-CoA hydratase activity"/>
    <property type="evidence" value="ECO:0007669"/>
    <property type="project" value="UniProtKB-EC"/>
</dbReference>
<accession>A0A0B5F837</accession>
<dbReference type="InterPro" id="IPR001753">
    <property type="entry name" value="Enoyl-CoA_hydra/iso"/>
</dbReference>
<dbReference type="Proteomes" id="UP000270216">
    <property type="component" value="Unassembled WGS sequence"/>
</dbReference>
<protein>
    <submittedName>
        <fullName evidence="5">Enoyl-CoA hydratase</fullName>
        <ecNumber evidence="5">4.2.1.17</ecNumber>
    </submittedName>
</protein>
<dbReference type="OrthoDB" id="5515649at2"/>
<dbReference type="Gene3D" id="3.90.226.10">
    <property type="entry name" value="2-enoyl-CoA Hydratase, Chain A, domain 1"/>
    <property type="match status" value="1"/>
</dbReference>
<proteinExistence type="inferred from homology"/>
<dbReference type="STRING" id="93218.XM39_17025"/>
<dbReference type="Proteomes" id="UP000364291">
    <property type="component" value="Unassembled WGS sequence"/>
</dbReference>
<keyword evidence="2 5" id="KW-0456">Lyase</keyword>
<dbReference type="EMBL" id="RWHX01000001">
    <property type="protein sequence ID" value="RSK87089.1"/>
    <property type="molecule type" value="Genomic_DNA"/>
</dbReference>
<organism evidence="5 7">
    <name type="scientific">Pandoraea apista</name>
    <dbReference type="NCBI Taxonomy" id="93218"/>
    <lineage>
        <taxon>Bacteria</taxon>
        <taxon>Pseudomonadati</taxon>
        <taxon>Pseudomonadota</taxon>
        <taxon>Betaproteobacteria</taxon>
        <taxon>Burkholderiales</taxon>
        <taxon>Burkholderiaceae</taxon>
        <taxon>Pandoraea</taxon>
    </lineage>
</organism>
<keyword evidence="6" id="KW-1185">Reference proteome</keyword>
<dbReference type="CDD" id="cd06558">
    <property type="entry name" value="crotonase-like"/>
    <property type="match status" value="1"/>
</dbReference>
<name>A0A0B5F837_9BURK</name>
<dbReference type="InterPro" id="IPR014748">
    <property type="entry name" value="Enoyl-CoA_hydra_C"/>
</dbReference>
<dbReference type="NCBIfam" id="NF046063">
    <property type="entry name" value="oxepin_alt"/>
    <property type="match status" value="1"/>
</dbReference>
<dbReference type="PANTHER" id="PTHR11941">
    <property type="entry name" value="ENOYL-COA HYDRATASE-RELATED"/>
    <property type="match status" value="1"/>
</dbReference>
<dbReference type="EMBL" id="CABPSX010000002">
    <property type="protein sequence ID" value="VVG70499.1"/>
    <property type="molecule type" value="Genomic_DNA"/>
</dbReference>
<evidence type="ECO:0000313" key="7">
    <source>
        <dbReference type="Proteomes" id="UP000364291"/>
    </source>
</evidence>
<dbReference type="KEGG" id="papi:SG18_16830"/>
<gene>
    <name evidence="4" type="ORF">EJE83_00970</name>
    <name evidence="5" type="ORF">PAP18089_01460</name>
</gene>
<dbReference type="PROSITE" id="PS00166">
    <property type="entry name" value="ENOYL_COA_HYDRATASE"/>
    <property type="match status" value="1"/>
</dbReference>
<evidence type="ECO:0000313" key="6">
    <source>
        <dbReference type="Proteomes" id="UP000270216"/>
    </source>
</evidence>
<reference evidence="4 6" key="1">
    <citation type="submission" date="2018-12" db="EMBL/GenBank/DDBJ databases">
        <title>Whole genome sequence of a Pandoraea apista isolate from a patient with cystic fibrosis.</title>
        <authorList>
            <person name="Kenna D.T."/>
            <person name="Turton J.F."/>
        </authorList>
    </citation>
    <scope>NUCLEOTIDE SEQUENCE [LARGE SCALE GENOMIC DNA]</scope>
    <source>
        <strain evidence="4 6">Pa13324</strain>
    </source>
</reference>
<dbReference type="AlphaFoldDB" id="A0A0B5F837"/>
<dbReference type="EC" id="4.2.1.17" evidence="5"/>
<dbReference type="InterPro" id="IPR029045">
    <property type="entry name" value="ClpP/crotonase-like_dom_sf"/>
</dbReference>
<dbReference type="Gene3D" id="1.10.12.10">
    <property type="entry name" value="Lyase 2-enoyl-coa Hydratase, Chain A, domain 2"/>
    <property type="match status" value="1"/>
</dbReference>
<dbReference type="GeneID" id="47014248"/>
<dbReference type="InterPro" id="IPR018376">
    <property type="entry name" value="Enoyl-CoA_hyd/isom_CS"/>
</dbReference>
<comment type="similarity">
    <text evidence="1 3">Belongs to the enoyl-CoA hydratase/isomerase family.</text>
</comment>
<dbReference type="PANTHER" id="PTHR11941:SF133">
    <property type="entry name" value="1,2-EPOXYPHENYLACETYL-COA ISOMERASE"/>
    <property type="match status" value="1"/>
</dbReference>
<dbReference type="RefSeq" id="WP_042115474.1">
    <property type="nucleotide sequence ID" value="NZ_CABPSX010000002.1"/>
</dbReference>
<reference evidence="5 7" key="2">
    <citation type="submission" date="2019-08" db="EMBL/GenBank/DDBJ databases">
        <authorList>
            <person name="Peeters C."/>
        </authorList>
    </citation>
    <scope>NUCLEOTIDE SEQUENCE [LARGE SCALE GENOMIC DNA]</scope>
    <source>
        <strain evidence="5 7">LMG 18089</strain>
    </source>
</reference>
<dbReference type="SUPFAM" id="SSF52096">
    <property type="entry name" value="ClpP/crotonase"/>
    <property type="match status" value="1"/>
</dbReference>
<dbReference type="Pfam" id="PF00378">
    <property type="entry name" value="ECH_1"/>
    <property type="match status" value="1"/>
</dbReference>
<evidence type="ECO:0000256" key="1">
    <source>
        <dbReference type="ARBA" id="ARBA00005254"/>
    </source>
</evidence>